<dbReference type="PANTHER" id="PTHR43684">
    <property type="match status" value="1"/>
</dbReference>
<dbReference type="PRINTS" id="PR00689">
    <property type="entry name" value="ACOABINDINGP"/>
</dbReference>
<evidence type="ECO:0000256" key="4">
    <source>
        <dbReference type="SAM" id="MobiDB-lite"/>
    </source>
</evidence>
<protein>
    <recommendedName>
        <fullName evidence="5">ACB domain-containing protein</fullName>
    </recommendedName>
</protein>
<evidence type="ECO:0000256" key="3">
    <source>
        <dbReference type="ARBA" id="ARBA00023235"/>
    </source>
</evidence>
<dbReference type="InterPro" id="IPR014748">
    <property type="entry name" value="Enoyl-CoA_hydra_C"/>
</dbReference>
<dbReference type="Gene3D" id="3.90.226.10">
    <property type="entry name" value="2-enoyl-CoA Hydratase, Chain A, domain 1"/>
    <property type="match status" value="1"/>
</dbReference>
<comment type="caution">
    <text evidence="6">The sequence shown here is derived from an EMBL/GenBank/DDBJ whole genome shotgun (WGS) entry which is preliminary data.</text>
</comment>
<evidence type="ECO:0000313" key="7">
    <source>
        <dbReference type="Proteomes" id="UP001142055"/>
    </source>
</evidence>
<accession>A0A9Q0MBB1</accession>
<evidence type="ECO:0000256" key="1">
    <source>
        <dbReference type="ARBA" id="ARBA00004275"/>
    </source>
</evidence>
<dbReference type="GO" id="GO:0000062">
    <property type="term" value="F:fatty-acyl-CoA binding"/>
    <property type="evidence" value="ECO:0007669"/>
    <property type="project" value="InterPro"/>
</dbReference>
<keyword evidence="7" id="KW-1185">Reference proteome</keyword>
<comment type="subcellular location">
    <subcellularLocation>
        <location evidence="1">Peroxisome</location>
    </subcellularLocation>
</comment>
<dbReference type="Gene3D" id="1.10.12.10">
    <property type="entry name" value="Lyase 2-enoyl-coa Hydratase, Chain A, domain 2"/>
    <property type="match status" value="1"/>
</dbReference>
<feature type="compositionally biased region" description="Polar residues" evidence="4">
    <location>
        <begin position="99"/>
        <end position="122"/>
    </location>
</feature>
<dbReference type="SUPFAM" id="SSF52096">
    <property type="entry name" value="ClpP/crotonase"/>
    <property type="match status" value="1"/>
</dbReference>
<sequence length="748" mass="83460">VQISETIASLKTINTNADNGQYLFNMGLTNSNLQYLNAMFNTFPKTGVYDHTKSQQHHKQQQHQPITIRALARTLDSKIKAGIDNLKVPKSNKLENTPAVRTNPTSGGSIWQPNDGNGQNGKVKTDRKGYAADYNALDIPRGYGPGVDHLDSRTNPDPKPYDLPPSQFMIPMESMVPYQAEPMMAQIATVPMMAPMTTTPLMTPFSTGTIIAPMQASQMMTSMSVAPLPPPTAFTSCPNQMQAPVVFNEPLSPIIREQVPVPVEVPVVREVPVERVVPVPFVQHVPVPFEVPVDRIVQVNRPVIRHVPVPQPVPVIHPVTVERPVFIERKVPVPEPMPLALPCAPMMRMEPKGYPMATFKQRFMAPFKTNGRVGRLFRSVTYFKSEHKPDSMEKEFQTAVANLQKVSTDVDNDKKLKLYALYKQATNGPCSDEKPSMFNVVDKAKWQAWKALGDQSSDDAKKDYISIVNELLAASGASEESSKQEPDIVFESKNHVYTIRLNRPKQYNAITPEIYEGIIDALKRAGEDPDIKFVVITGTGKYFSSGNDLKNFTKGLQAAGGDMEKATSMARDTLFRFVSAFIDFPKPLIGVINGPAFGIMFTTLALYDCIIASDTASFTCPFSSLGQSPEGCSTYTFPRIFGQSLASELLYFNYVMPVEEAHRRGFVSRIIQKDKLESHVEEWLHGEKGLVATCYPNSMINAKNLVLNEETRLMLQQINKHEADVLQQSWNSEECMEALQKFYTRKSK</sequence>
<dbReference type="PANTHER" id="PTHR43684:SF1">
    <property type="entry name" value="ENOYL-COA DELTA ISOMERASE 2"/>
    <property type="match status" value="1"/>
</dbReference>
<feature type="region of interest" description="Disordered" evidence="4">
    <location>
        <begin position="89"/>
        <end position="125"/>
    </location>
</feature>
<dbReference type="InterPro" id="IPR001753">
    <property type="entry name" value="Enoyl-CoA_hydra/iso"/>
</dbReference>
<dbReference type="Pfam" id="PF00378">
    <property type="entry name" value="ECH_1"/>
    <property type="match status" value="1"/>
</dbReference>
<dbReference type="GO" id="GO:0005777">
    <property type="term" value="C:peroxisome"/>
    <property type="evidence" value="ECO:0007669"/>
    <property type="project" value="UniProtKB-SubCell"/>
</dbReference>
<dbReference type="GO" id="GO:0004165">
    <property type="term" value="F:delta(3)-delta(2)-enoyl-CoA isomerase activity"/>
    <property type="evidence" value="ECO:0007669"/>
    <property type="project" value="UniProtKB-ARBA"/>
</dbReference>
<proteinExistence type="predicted"/>
<organism evidence="6 7">
    <name type="scientific">Blomia tropicalis</name>
    <name type="common">Mite</name>
    <dbReference type="NCBI Taxonomy" id="40697"/>
    <lineage>
        <taxon>Eukaryota</taxon>
        <taxon>Metazoa</taxon>
        <taxon>Ecdysozoa</taxon>
        <taxon>Arthropoda</taxon>
        <taxon>Chelicerata</taxon>
        <taxon>Arachnida</taxon>
        <taxon>Acari</taxon>
        <taxon>Acariformes</taxon>
        <taxon>Sarcoptiformes</taxon>
        <taxon>Astigmata</taxon>
        <taxon>Glycyphagoidea</taxon>
        <taxon>Echimyopodidae</taxon>
        <taxon>Blomia</taxon>
    </lineage>
</organism>
<dbReference type="InterPro" id="IPR029045">
    <property type="entry name" value="ClpP/crotonase-like_dom_sf"/>
</dbReference>
<dbReference type="InterPro" id="IPR000582">
    <property type="entry name" value="Acyl-CoA-binding_protein"/>
</dbReference>
<dbReference type="AlphaFoldDB" id="A0A9Q0MBB1"/>
<feature type="domain" description="ACB" evidence="5">
    <location>
        <begin position="392"/>
        <end position="477"/>
    </location>
</feature>
<dbReference type="PROSITE" id="PS51228">
    <property type="entry name" value="ACB_2"/>
    <property type="match status" value="1"/>
</dbReference>
<reference evidence="6" key="1">
    <citation type="submission" date="2022-12" db="EMBL/GenBank/DDBJ databases">
        <title>Genome assemblies of Blomia tropicalis.</title>
        <authorList>
            <person name="Cui Y."/>
        </authorList>
    </citation>
    <scope>NUCLEOTIDE SEQUENCE</scope>
    <source>
        <tissue evidence="6">Adult mites</tissue>
    </source>
</reference>
<dbReference type="InterPro" id="IPR035984">
    <property type="entry name" value="Acyl-CoA-binding_sf"/>
</dbReference>
<dbReference type="InterPro" id="IPR014352">
    <property type="entry name" value="FERM/acyl-CoA-bd_prot_sf"/>
</dbReference>
<dbReference type="CDD" id="cd06558">
    <property type="entry name" value="crotonase-like"/>
    <property type="match status" value="1"/>
</dbReference>
<keyword evidence="3" id="KW-0413">Isomerase</keyword>
<dbReference type="Pfam" id="PF00887">
    <property type="entry name" value="ACBP"/>
    <property type="match status" value="1"/>
</dbReference>
<dbReference type="Proteomes" id="UP001142055">
    <property type="component" value="Chromosome 1"/>
</dbReference>
<feature type="non-terminal residue" evidence="6">
    <location>
        <position position="1"/>
    </location>
</feature>
<dbReference type="InterPro" id="IPR051053">
    <property type="entry name" value="ECH/Chromodomain_protein"/>
</dbReference>
<evidence type="ECO:0000259" key="5">
    <source>
        <dbReference type="PROSITE" id="PS51228"/>
    </source>
</evidence>
<gene>
    <name evidence="6" type="ORF">RDWZM_001296</name>
</gene>
<dbReference type="SUPFAM" id="SSF47027">
    <property type="entry name" value="Acyl-CoA binding protein"/>
    <property type="match status" value="1"/>
</dbReference>
<evidence type="ECO:0000313" key="6">
    <source>
        <dbReference type="EMBL" id="KAJ6222751.1"/>
    </source>
</evidence>
<keyword evidence="2" id="KW-0576">Peroxisome</keyword>
<dbReference type="EMBL" id="JAPWDV010000001">
    <property type="protein sequence ID" value="KAJ6222751.1"/>
    <property type="molecule type" value="Genomic_DNA"/>
</dbReference>
<dbReference type="Gene3D" id="1.20.80.10">
    <property type="match status" value="1"/>
</dbReference>
<evidence type="ECO:0000256" key="2">
    <source>
        <dbReference type="ARBA" id="ARBA00023140"/>
    </source>
</evidence>
<name>A0A9Q0MBB1_BLOTA</name>